<comment type="caution">
    <text evidence="1">The sequence shown here is derived from an EMBL/GenBank/DDBJ whole genome shotgun (WGS) entry which is preliminary data.</text>
</comment>
<reference evidence="1 2" key="1">
    <citation type="submission" date="2018-11" db="EMBL/GenBank/DDBJ databases">
        <title>Genome sequence and assembly of Colletotrichum sidae.</title>
        <authorList>
            <person name="Gan P."/>
            <person name="Shirasu K."/>
        </authorList>
    </citation>
    <scope>NUCLEOTIDE SEQUENCE [LARGE SCALE GENOMIC DNA]</scope>
    <source>
        <strain evidence="1 2">CBS 518.97</strain>
    </source>
</reference>
<dbReference type="EMBL" id="QAPF01001167">
    <property type="protein sequence ID" value="TEA06076.1"/>
    <property type="molecule type" value="Genomic_DNA"/>
</dbReference>
<keyword evidence="2" id="KW-1185">Reference proteome</keyword>
<gene>
    <name evidence="1" type="ORF">C8034_v001152</name>
</gene>
<dbReference type="AlphaFoldDB" id="A0A4R8SUW9"/>
<organism evidence="1 2">
    <name type="scientific">Colletotrichum sidae</name>
    <dbReference type="NCBI Taxonomy" id="1347389"/>
    <lineage>
        <taxon>Eukaryota</taxon>
        <taxon>Fungi</taxon>
        <taxon>Dikarya</taxon>
        <taxon>Ascomycota</taxon>
        <taxon>Pezizomycotina</taxon>
        <taxon>Sordariomycetes</taxon>
        <taxon>Hypocreomycetidae</taxon>
        <taxon>Glomerellales</taxon>
        <taxon>Glomerellaceae</taxon>
        <taxon>Colletotrichum</taxon>
        <taxon>Colletotrichum orbiculare species complex</taxon>
    </lineage>
</organism>
<sequence length="73" mass="8262">MFRRMLAVHPDRALDEDGFLRLCVEAESDRDKLTEMTMGAQALGYDFTKHYHALEADDDDDDGGASTRRVSLL</sequence>
<name>A0A4R8SUW9_9PEZI</name>
<accession>A0A4R8SUW9</accession>
<protein>
    <submittedName>
        <fullName evidence="1">Uncharacterized protein</fullName>
    </submittedName>
</protein>
<dbReference type="Proteomes" id="UP000295604">
    <property type="component" value="Unassembled WGS sequence"/>
</dbReference>
<proteinExistence type="predicted"/>
<evidence type="ECO:0000313" key="1">
    <source>
        <dbReference type="EMBL" id="TEA06076.1"/>
    </source>
</evidence>
<evidence type="ECO:0000313" key="2">
    <source>
        <dbReference type="Proteomes" id="UP000295604"/>
    </source>
</evidence>